<evidence type="ECO:0000313" key="2">
    <source>
        <dbReference type="Proteomes" id="UP000078559"/>
    </source>
</evidence>
<sequence length="166" mass="18574">MHQRTSPGGLEPLPSDSPYYFIESVSNSTRAIGNLGIKKSFFRQHWKFLPVDVSGKKSKAGLPQFLKNAAPVFEIDYSKNRYEWVDAKGKAIAVKSDRGDKNRLIVMASLPQQTMDVLVALWCCCMWQYSADHTEPIHEGMEGVRWKLNLVKDLRGSGVGIGSMAL</sequence>
<dbReference type="OrthoDB" id="5207784at2759"/>
<evidence type="ECO:0000313" key="1">
    <source>
        <dbReference type="EMBL" id="KUI68349.1"/>
    </source>
</evidence>
<organism evidence="1 2">
    <name type="scientific">Cytospora mali</name>
    <name type="common">Apple Valsa canker fungus</name>
    <name type="synonym">Valsa mali</name>
    <dbReference type="NCBI Taxonomy" id="578113"/>
    <lineage>
        <taxon>Eukaryota</taxon>
        <taxon>Fungi</taxon>
        <taxon>Dikarya</taxon>
        <taxon>Ascomycota</taxon>
        <taxon>Pezizomycotina</taxon>
        <taxon>Sordariomycetes</taxon>
        <taxon>Sordariomycetidae</taxon>
        <taxon>Diaporthales</taxon>
        <taxon>Cytosporaceae</taxon>
        <taxon>Cytospora</taxon>
    </lineage>
</organism>
<keyword evidence="2" id="KW-1185">Reference proteome</keyword>
<dbReference type="Proteomes" id="UP000078559">
    <property type="component" value="Chromosome 4"/>
</dbReference>
<accession>A0A194VVV6</accession>
<protein>
    <submittedName>
        <fullName evidence="1">Uncharacterized protein</fullName>
    </submittedName>
</protein>
<proteinExistence type="predicted"/>
<gene>
    <name evidence="1" type="ORF">VM1G_04594</name>
</gene>
<name>A0A194VVV6_CYTMA</name>
<reference evidence="1" key="1">
    <citation type="submission" date="2014-12" db="EMBL/GenBank/DDBJ databases">
        <title>Genome Sequence of Valsa Canker Pathogens Uncovers a Specific Adaption of Colonization on Woody Bark.</title>
        <authorList>
            <person name="Yin Z."/>
            <person name="Liu H."/>
            <person name="Gao X."/>
            <person name="Li Z."/>
            <person name="Song N."/>
            <person name="Ke X."/>
            <person name="Dai Q."/>
            <person name="Wu Y."/>
            <person name="Sun Y."/>
            <person name="Xu J.-R."/>
            <person name="Kang Z.K."/>
            <person name="Wang L."/>
            <person name="Huang L."/>
        </authorList>
    </citation>
    <scope>NUCLEOTIDE SEQUENCE [LARGE SCALE GENOMIC DNA]</scope>
    <source>
        <strain evidence="1">03-8</strain>
    </source>
</reference>
<dbReference type="AlphaFoldDB" id="A0A194VVV6"/>
<dbReference type="EMBL" id="CM003101">
    <property type="protein sequence ID" value="KUI68349.1"/>
    <property type="molecule type" value="Genomic_DNA"/>
</dbReference>